<evidence type="ECO:0000259" key="2">
    <source>
        <dbReference type="Pfam" id="PF21926"/>
    </source>
</evidence>
<proteinExistence type="predicted"/>
<dbReference type="Gene3D" id="3.40.50.150">
    <property type="entry name" value="Vaccinia Virus protein VP39"/>
    <property type="match status" value="1"/>
</dbReference>
<organism evidence="3 4">
    <name type="scientific">Marinomonas arctica</name>
    <dbReference type="NCBI Taxonomy" id="383750"/>
    <lineage>
        <taxon>Bacteria</taxon>
        <taxon>Pseudomonadati</taxon>
        <taxon>Pseudomonadota</taxon>
        <taxon>Gammaproteobacteria</taxon>
        <taxon>Oceanospirillales</taxon>
        <taxon>Oceanospirillaceae</taxon>
        <taxon>Marinomonas</taxon>
    </lineage>
</organism>
<sequence>MINTVSMLQTKDNAYKSIKESILSKLPNGIHLAQTQEEIQAIIDLRKNYYQDNTEEVKAFHNDGLDSDGYVFYSTDSKGNITSTVRLLLDSKKGFPEEKSLPESVHKMRGEGKKFAELGRLLILENKSVLLPLLYKVVLDVAQILDVDAILIVMKKSNYSSHKKIMAVNILSENMGFSWDKEKAELCLVEWDINANQEKFYKLAKRTTDHKFNKEIWNQYSTYHLGVCTSVQHQVYSELASKVKGHILDLGCGTGRIMGFIQENPQSLSYTGIDVSEGMIELATELKERLAYKQANLILSNIENIEGKYDTIVSTLSYYCWHNKEKCLNHIKGVLSENGRFFLVTPNSKFDKERLTRLVIRDCFGHPYLDKFLSYNYDISEKANYPTIEELIEQVKKAGFSVISAHSNFFLGGVSCLELENQL</sequence>
<dbReference type="Pfam" id="PF13847">
    <property type="entry name" value="Methyltransf_31"/>
    <property type="match status" value="1"/>
</dbReference>
<dbReference type="RefSeq" id="WP_162623544.1">
    <property type="nucleotide sequence ID" value="NZ_BMLJ01000008.1"/>
</dbReference>
<dbReference type="GO" id="GO:0032259">
    <property type="term" value="P:methylation"/>
    <property type="evidence" value="ECO:0007669"/>
    <property type="project" value="UniProtKB-KW"/>
</dbReference>
<feature type="domain" description="Methyltransferase" evidence="1">
    <location>
        <begin position="244"/>
        <end position="348"/>
    </location>
</feature>
<dbReference type="Proteomes" id="UP000516370">
    <property type="component" value="Chromosome"/>
</dbReference>
<keyword evidence="3" id="KW-0808">Transferase</keyword>
<evidence type="ECO:0000259" key="1">
    <source>
        <dbReference type="Pfam" id="PF13847"/>
    </source>
</evidence>
<dbReference type="EMBL" id="CP061081">
    <property type="protein sequence ID" value="QNT06255.1"/>
    <property type="molecule type" value="Genomic_DNA"/>
</dbReference>
<feature type="domain" description="N-acyl amino acid synthase FeeM catalytic core" evidence="2">
    <location>
        <begin position="65"/>
        <end position="173"/>
    </location>
</feature>
<evidence type="ECO:0000313" key="4">
    <source>
        <dbReference type="Proteomes" id="UP000516370"/>
    </source>
</evidence>
<evidence type="ECO:0000313" key="3">
    <source>
        <dbReference type="EMBL" id="QNT06255.1"/>
    </source>
</evidence>
<dbReference type="InterPro" id="IPR029063">
    <property type="entry name" value="SAM-dependent_MTases_sf"/>
</dbReference>
<keyword evidence="4" id="KW-1185">Reference proteome</keyword>
<gene>
    <name evidence="3" type="ORF">IBG28_00895</name>
</gene>
<reference evidence="3 4" key="1">
    <citation type="submission" date="2020-09" db="EMBL/GenBank/DDBJ databases">
        <title>Complete genome sequence of an Arctic sea ice bacterium Marinomonas arctica BSI20414.</title>
        <authorList>
            <person name="Liao L."/>
            <person name="Chen B."/>
        </authorList>
    </citation>
    <scope>NUCLEOTIDE SEQUENCE [LARGE SCALE GENOMIC DNA]</scope>
    <source>
        <strain evidence="3 4">BSI20414</strain>
    </source>
</reference>
<dbReference type="InterPro" id="IPR025714">
    <property type="entry name" value="Methyltranfer_dom"/>
</dbReference>
<dbReference type="InterPro" id="IPR016181">
    <property type="entry name" value="Acyl_CoA_acyltransferase"/>
</dbReference>
<dbReference type="Pfam" id="PF21926">
    <property type="entry name" value="FeeM"/>
    <property type="match status" value="1"/>
</dbReference>
<dbReference type="AlphaFoldDB" id="A0A7H1J6Y9"/>
<dbReference type="SUPFAM" id="SSF53335">
    <property type="entry name" value="S-adenosyl-L-methionine-dependent methyltransferases"/>
    <property type="match status" value="1"/>
</dbReference>
<dbReference type="PANTHER" id="PTHR43861">
    <property type="entry name" value="TRANS-ACONITATE 2-METHYLTRANSFERASE-RELATED"/>
    <property type="match status" value="1"/>
</dbReference>
<protein>
    <submittedName>
        <fullName evidence="3">Class I SAM-dependent methyltransferase</fullName>
    </submittedName>
</protein>
<accession>A0A7H1J6Y9</accession>
<dbReference type="KEGG" id="mard:IBG28_00895"/>
<dbReference type="InterPro" id="IPR054597">
    <property type="entry name" value="FeeM_cat"/>
</dbReference>
<dbReference type="GO" id="GO:0008168">
    <property type="term" value="F:methyltransferase activity"/>
    <property type="evidence" value="ECO:0007669"/>
    <property type="project" value="UniProtKB-KW"/>
</dbReference>
<name>A0A7H1J6Y9_9GAMM</name>
<dbReference type="SUPFAM" id="SSF55729">
    <property type="entry name" value="Acyl-CoA N-acyltransferases (Nat)"/>
    <property type="match status" value="1"/>
</dbReference>
<keyword evidence="3" id="KW-0489">Methyltransferase</keyword>
<dbReference type="CDD" id="cd02440">
    <property type="entry name" value="AdoMet_MTases"/>
    <property type="match status" value="1"/>
</dbReference>
<dbReference type="Gene3D" id="3.40.630.30">
    <property type="match status" value="1"/>
</dbReference>